<name>A0AAV0VIC7_9HEMI</name>
<dbReference type="EMBL" id="CARXXK010000001">
    <property type="protein sequence ID" value="CAI6344049.1"/>
    <property type="molecule type" value="Genomic_DNA"/>
</dbReference>
<feature type="region of interest" description="Disordered" evidence="1">
    <location>
        <begin position="70"/>
        <end position="116"/>
    </location>
</feature>
<reference evidence="2 3" key="1">
    <citation type="submission" date="2023-01" db="EMBL/GenBank/DDBJ databases">
        <authorList>
            <person name="Whitehead M."/>
        </authorList>
    </citation>
    <scope>NUCLEOTIDE SEQUENCE [LARGE SCALE GENOMIC DNA]</scope>
</reference>
<gene>
    <name evidence="2" type="ORF">MEUPH1_LOCUS1232</name>
</gene>
<proteinExistence type="predicted"/>
<dbReference type="Proteomes" id="UP001160148">
    <property type="component" value="Unassembled WGS sequence"/>
</dbReference>
<evidence type="ECO:0000313" key="2">
    <source>
        <dbReference type="EMBL" id="CAI6344049.1"/>
    </source>
</evidence>
<sequence>MMNCGENKSLNLQPTETEVMQSVFAELRAASFHVPERTLLQFSQYITGPSSISCRYRSLETVTGPVAISRRHQSEPNVTGPSTISHLQSTRLQTSPYFAEDQNMQTTPPRRNSDRSRAVAAVVY</sequence>
<dbReference type="AlphaFoldDB" id="A0AAV0VIC7"/>
<comment type="caution">
    <text evidence="2">The sequence shown here is derived from an EMBL/GenBank/DDBJ whole genome shotgun (WGS) entry which is preliminary data.</text>
</comment>
<protein>
    <submittedName>
        <fullName evidence="2">Uncharacterized protein</fullName>
    </submittedName>
</protein>
<evidence type="ECO:0000256" key="1">
    <source>
        <dbReference type="SAM" id="MobiDB-lite"/>
    </source>
</evidence>
<accession>A0AAV0VIC7</accession>
<evidence type="ECO:0000313" key="3">
    <source>
        <dbReference type="Proteomes" id="UP001160148"/>
    </source>
</evidence>
<keyword evidence="3" id="KW-1185">Reference proteome</keyword>
<organism evidence="2 3">
    <name type="scientific">Macrosiphum euphorbiae</name>
    <name type="common">potato aphid</name>
    <dbReference type="NCBI Taxonomy" id="13131"/>
    <lineage>
        <taxon>Eukaryota</taxon>
        <taxon>Metazoa</taxon>
        <taxon>Ecdysozoa</taxon>
        <taxon>Arthropoda</taxon>
        <taxon>Hexapoda</taxon>
        <taxon>Insecta</taxon>
        <taxon>Pterygota</taxon>
        <taxon>Neoptera</taxon>
        <taxon>Paraneoptera</taxon>
        <taxon>Hemiptera</taxon>
        <taxon>Sternorrhyncha</taxon>
        <taxon>Aphidomorpha</taxon>
        <taxon>Aphidoidea</taxon>
        <taxon>Aphididae</taxon>
        <taxon>Macrosiphini</taxon>
        <taxon>Macrosiphum</taxon>
    </lineage>
</organism>
<feature type="compositionally biased region" description="Polar residues" evidence="1">
    <location>
        <begin position="75"/>
        <end position="110"/>
    </location>
</feature>